<evidence type="ECO:0000313" key="1">
    <source>
        <dbReference type="EMBL" id="HGQ59341.1"/>
    </source>
</evidence>
<sequence length="297" mass="34146">MRTLFLFEVILIKRGSGRGGSTSNKGRKRKSSSVTEEIKSEVSVSTKKKSKTVARRRGVDISDLTEKYFDHLYTYLGLEMLNIDRSLARKIIEDILDLLYRDASSKPALDAVMKKIDRFRQDVYGYIAYKLASELKEINSSTLEFIVYNGGKYIVSEISNLYNIAVRIGRSDLIPHLASIWDKFGNTMPIKCPRCGFRSITPDQSCEICGYVVTEDYIRRELGFDEKLREFLNYASDRDLYDIKNLGVVLVSNNSVINPRNLGSYRFTGSKVFYQINLRKNDYLLIDEEINRRKASI</sequence>
<organism evidence="2">
    <name type="scientific">Staphylothermus marinus</name>
    <dbReference type="NCBI Taxonomy" id="2280"/>
    <lineage>
        <taxon>Archaea</taxon>
        <taxon>Thermoproteota</taxon>
        <taxon>Thermoprotei</taxon>
        <taxon>Desulfurococcales</taxon>
        <taxon>Desulfurococcaceae</taxon>
        <taxon>Staphylothermus</taxon>
    </lineage>
</organism>
<proteinExistence type="predicted"/>
<accession>A0A7C4JLG7</accession>
<reference evidence="2" key="1">
    <citation type="journal article" date="2020" name="mSystems">
        <title>Genome- and Community-Level Interaction Insights into Carbon Utilization and Element Cycling Functions of Hydrothermarchaeota in Hydrothermal Sediment.</title>
        <authorList>
            <person name="Zhou Z."/>
            <person name="Liu Y."/>
            <person name="Xu W."/>
            <person name="Pan J."/>
            <person name="Luo Z.H."/>
            <person name="Li M."/>
        </authorList>
    </citation>
    <scope>NUCLEOTIDE SEQUENCE [LARGE SCALE GENOMIC DNA]</scope>
    <source>
        <strain evidence="1">SpSt-638</strain>
        <strain evidence="2">SpSt-648</strain>
    </source>
</reference>
<comment type="caution">
    <text evidence="2">The sequence shown here is derived from an EMBL/GenBank/DDBJ whole genome shotgun (WGS) entry which is preliminary data.</text>
</comment>
<evidence type="ECO:0000313" key="2">
    <source>
        <dbReference type="EMBL" id="HGQ74066.1"/>
    </source>
</evidence>
<gene>
    <name evidence="1" type="ORF">ENU09_01255</name>
    <name evidence="2" type="ORF">ENU20_03195</name>
</gene>
<dbReference type="AlphaFoldDB" id="A0A7C4JLG7"/>
<protein>
    <submittedName>
        <fullName evidence="2">Uncharacterized protein</fullName>
    </submittedName>
</protein>
<dbReference type="EMBL" id="DTBE01000038">
    <property type="protein sequence ID" value="HGQ59341.1"/>
    <property type="molecule type" value="Genomic_DNA"/>
</dbReference>
<dbReference type="EMBL" id="DTBP01000020">
    <property type="protein sequence ID" value="HGQ74066.1"/>
    <property type="molecule type" value="Genomic_DNA"/>
</dbReference>
<name>A0A7C4JLG7_STAMA</name>